<dbReference type="EMBL" id="OY726397">
    <property type="protein sequence ID" value="CAJ1509554.1"/>
    <property type="molecule type" value="Genomic_DNA"/>
</dbReference>
<evidence type="ECO:0000313" key="2">
    <source>
        <dbReference type="EMBL" id="CAJ1509554.1"/>
    </source>
</evidence>
<accession>A0ABM9M3F4</accession>
<evidence type="ECO:0000313" key="3">
    <source>
        <dbReference type="Proteomes" id="UP001190465"/>
    </source>
</evidence>
<keyword evidence="1" id="KW-1133">Transmembrane helix</keyword>
<gene>
    <name evidence="2" type="ORF">MU0053_004223</name>
</gene>
<dbReference type="RefSeq" id="WP_308479533.1">
    <property type="nucleotide sequence ID" value="NZ_OY726397.1"/>
</dbReference>
<dbReference type="Proteomes" id="UP001190465">
    <property type="component" value="Chromosome"/>
</dbReference>
<reference evidence="2 3" key="1">
    <citation type="submission" date="2023-08" db="EMBL/GenBank/DDBJ databases">
        <authorList>
            <person name="Folkvardsen B D."/>
            <person name="Norman A."/>
        </authorList>
    </citation>
    <scope>NUCLEOTIDE SEQUENCE [LARGE SCALE GENOMIC DNA]</scope>
    <source>
        <strain evidence="2 3">Mu0053</strain>
    </source>
</reference>
<evidence type="ECO:0000256" key="1">
    <source>
        <dbReference type="SAM" id="Phobius"/>
    </source>
</evidence>
<organism evidence="2 3">
    <name type="scientific">[Mycobacterium] burgundiense</name>
    <dbReference type="NCBI Taxonomy" id="3064286"/>
    <lineage>
        <taxon>Bacteria</taxon>
        <taxon>Bacillati</taxon>
        <taxon>Actinomycetota</taxon>
        <taxon>Actinomycetes</taxon>
        <taxon>Mycobacteriales</taxon>
        <taxon>Mycobacteriaceae</taxon>
        <taxon>Mycolicibacterium</taxon>
    </lineage>
</organism>
<proteinExistence type="predicted"/>
<sequence length="74" mass="7975">MKTRHRDWAWQAAGLLVGIGPAIMFAYGLLVGIAFFVLLTSAGMLWERTRSFFYGAMCSLLALPGLAVGVLVIG</sequence>
<feature type="transmembrane region" description="Helical" evidence="1">
    <location>
        <begin position="12"/>
        <end position="39"/>
    </location>
</feature>
<keyword evidence="1" id="KW-0472">Membrane</keyword>
<protein>
    <recommendedName>
        <fullName evidence="4">DUF4190 domain-containing protein</fullName>
    </recommendedName>
</protein>
<keyword evidence="3" id="KW-1185">Reference proteome</keyword>
<name>A0ABM9M3F4_9MYCO</name>
<feature type="transmembrane region" description="Helical" evidence="1">
    <location>
        <begin position="51"/>
        <end position="73"/>
    </location>
</feature>
<keyword evidence="1" id="KW-0812">Transmembrane</keyword>
<evidence type="ECO:0008006" key="4">
    <source>
        <dbReference type="Google" id="ProtNLM"/>
    </source>
</evidence>